<name>A0A8S4RXN0_9NEOP</name>
<evidence type="ECO:0000313" key="3">
    <source>
        <dbReference type="Proteomes" id="UP000838756"/>
    </source>
</evidence>
<dbReference type="EMBL" id="CAKXAJ010025603">
    <property type="protein sequence ID" value="CAH2241990.1"/>
    <property type="molecule type" value="Genomic_DNA"/>
</dbReference>
<gene>
    <name evidence="2" type="primary">jg9104</name>
    <name evidence="2" type="ORF">PAEG_LOCUS18366</name>
</gene>
<organism evidence="2 3">
    <name type="scientific">Pararge aegeria aegeria</name>
    <dbReference type="NCBI Taxonomy" id="348720"/>
    <lineage>
        <taxon>Eukaryota</taxon>
        <taxon>Metazoa</taxon>
        <taxon>Ecdysozoa</taxon>
        <taxon>Arthropoda</taxon>
        <taxon>Hexapoda</taxon>
        <taxon>Insecta</taxon>
        <taxon>Pterygota</taxon>
        <taxon>Neoptera</taxon>
        <taxon>Endopterygota</taxon>
        <taxon>Lepidoptera</taxon>
        <taxon>Glossata</taxon>
        <taxon>Ditrysia</taxon>
        <taxon>Papilionoidea</taxon>
        <taxon>Nymphalidae</taxon>
        <taxon>Satyrinae</taxon>
        <taxon>Satyrini</taxon>
        <taxon>Parargina</taxon>
        <taxon>Pararge</taxon>
    </lineage>
</organism>
<proteinExistence type="predicted"/>
<dbReference type="Proteomes" id="UP000838756">
    <property type="component" value="Unassembled WGS sequence"/>
</dbReference>
<protein>
    <submittedName>
        <fullName evidence="2">Jg9104 protein</fullName>
    </submittedName>
</protein>
<feature type="region of interest" description="Disordered" evidence="1">
    <location>
        <begin position="558"/>
        <end position="603"/>
    </location>
</feature>
<reference evidence="2" key="1">
    <citation type="submission" date="2022-03" db="EMBL/GenBank/DDBJ databases">
        <authorList>
            <person name="Lindestad O."/>
        </authorList>
    </citation>
    <scope>NUCLEOTIDE SEQUENCE</scope>
</reference>
<feature type="region of interest" description="Disordered" evidence="1">
    <location>
        <begin position="245"/>
        <end position="265"/>
    </location>
</feature>
<comment type="caution">
    <text evidence="2">The sequence shown here is derived from an EMBL/GenBank/DDBJ whole genome shotgun (WGS) entry which is preliminary data.</text>
</comment>
<dbReference type="OrthoDB" id="8192658at2759"/>
<evidence type="ECO:0000313" key="2">
    <source>
        <dbReference type="EMBL" id="CAH2241990.1"/>
    </source>
</evidence>
<keyword evidence="3" id="KW-1185">Reference proteome</keyword>
<dbReference type="AlphaFoldDB" id="A0A8S4RXN0"/>
<sequence>MLVMESYEDSNCPSMSDSLSLYDRYMRSFNLVSFNHHVSEPSSNRESSNSRGNIDLSTVIQSTIEEHNDNEADYKECSPLNSAADNLDKILDNDLVRIESPCTSLAASLSETSSAANHCLNDKSETVPVSSEESKSEGFRTVFITSTMENSNNAVDSVPMFHDVKQTENVFKLPIRELSFNGTILKHVQKLKPIVDPITALSTANNLNLHEEVDSVTDNTPVHDYIDSQSDSNEKITMDSLSNMRTTESNGLEQEESNSLKEQDVNSKWNLEQSFSSLDASFDSGMRSPDMFSEDDDMEPSKTEEPFWCFLKDYESYDKRKVRKIEETLQGVLPPPSVTTIKTDVTQMLKKYYCFLPAFNGEDNLNIEANSMTPTKKVSFINIPSGLGISDAFQEVAKDASLGKFIKTFDKDTLKTESEANTSISDKSIQLKMGTEAEASETDWPELLKCKFHDVYYNVTCYSEKYELLIQRYGERFVGAETDTSVNIYSGGLQSPSSASKRKALRLKMAQVKSPGRRLSHLARRRQAFCSAATINEKAQTSNSKMVLIDKNFFPHRKLINSAERKSPRTRRTPGKKTPTRKTPGKKTPGKTPKGQSGGSSRKKAMRRLLMDSDMITRSQPRESLKRALFVSPEHKKTIPVAATSVPHQAMKSKRALFSSPVRQAETKSLDGTSSDQFLKRKRDTFDEEDSNGRGKIAKSLSFGGDSFGSTQPMSFSRRASEVLTTKNMAELNETHKKKLLWAVTEALRLHGWRMSSPGFREKASLLARLTRKLLTLPPHAAKLAAPKLSTSDTMFKLARQYVFAIIQGRTVEECFQDEQIKLSTESNKLSGYISATAYQQMKTKQIPCTLTSQIKENACNDGPMKQEQPRSMSKNILQDKMVNIDTNSNSSGFGMLDKIGVFKSNSMPSFEDAAKMRARRQISFDNVDFPKR</sequence>
<accession>A0A8S4RXN0</accession>
<feature type="region of interest" description="Disordered" evidence="1">
    <location>
        <begin position="681"/>
        <end position="705"/>
    </location>
</feature>
<feature type="compositionally biased region" description="Basic residues" evidence="1">
    <location>
        <begin position="568"/>
        <end position="589"/>
    </location>
</feature>
<evidence type="ECO:0000256" key="1">
    <source>
        <dbReference type="SAM" id="MobiDB-lite"/>
    </source>
</evidence>